<organism evidence="3 4">
    <name type="scientific">Falsiroseomonas bella</name>
    <dbReference type="NCBI Taxonomy" id="2184016"/>
    <lineage>
        <taxon>Bacteria</taxon>
        <taxon>Pseudomonadati</taxon>
        <taxon>Pseudomonadota</taxon>
        <taxon>Alphaproteobacteria</taxon>
        <taxon>Acetobacterales</taxon>
        <taxon>Roseomonadaceae</taxon>
        <taxon>Falsiroseomonas</taxon>
    </lineage>
</organism>
<comment type="caution">
    <text evidence="3">The sequence shown here is derived from an EMBL/GenBank/DDBJ whole genome shotgun (WGS) entry which is preliminary data.</text>
</comment>
<evidence type="ECO:0000259" key="2">
    <source>
        <dbReference type="Pfam" id="PF13403"/>
    </source>
</evidence>
<dbReference type="InterPro" id="IPR036844">
    <property type="entry name" value="Hint_dom_sf"/>
</dbReference>
<name>A0A317F809_9PROT</name>
<sequence>MTTRASKTVDQSASATPDQDEPSIGATDDVPEDGNGAGGTLTFPTAGSYLFVGAPSGGGIISAAAESMIADSITFLCGNGSGVASIAGNDPAGFARSTRIRTDRGETPVESLRAGDLVATVSGRGAPLKPVLWIGRRRVLLAGHPNADAIAPIRIRAGALAENTPSRDLLVSPDHCMFLDGALVPARLLVNGTSVTVEAGLAEVTYYHVELESHDVLLAEGAAAESWLDCDNRSWFENAPVAQLGVAGTLAEAGSGWDANRACAPLLHGGEQLAAIRVAIAERG</sequence>
<evidence type="ECO:0000313" key="4">
    <source>
        <dbReference type="Proteomes" id="UP000245765"/>
    </source>
</evidence>
<accession>A0A317F809</accession>
<evidence type="ECO:0000313" key="3">
    <source>
        <dbReference type="EMBL" id="PWS35311.1"/>
    </source>
</evidence>
<keyword evidence="4" id="KW-1185">Reference proteome</keyword>
<dbReference type="InterPro" id="IPR028992">
    <property type="entry name" value="Hedgehog/Intein_dom"/>
</dbReference>
<protein>
    <recommendedName>
        <fullName evidence="2">Hedgehog/Intein (Hint) domain-containing protein</fullName>
    </recommendedName>
</protein>
<feature type="compositionally biased region" description="Polar residues" evidence="1">
    <location>
        <begin position="1"/>
        <end position="17"/>
    </location>
</feature>
<reference evidence="4" key="1">
    <citation type="submission" date="2018-05" db="EMBL/GenBank/DDBJ databases">
        <authorList>
            <person name="Du Z."/>
            <person name="Wang X."/>
        </authorList>
    </citation>
    <scope>NUCLEOTIDE SEQUENCE [LARGE SCALE GENOMIC DNA]</scope>
    <source>
        <strain evidence="4">CQN31</strain>
    </source>
</reference>
<gene>
    <name evidence="3" type="ORF">DFH01_16890</name>
</gene>
<dbReference type="AlphaFoldDB" id="A0A317F809"/>
<dbReference type="Proteomes" id="UP000245765">
    <property type="component" value="Unassembled WGS sequence"/>
</dbReference>
<feature type="region of interest" description="Disordered" evidence="1">
    <location>
        <begin position="1"/>
        <end position="39"/>
    </location>
</feature>
<dbReference type="Pfam" id="PF13403">
    <property type="entry name" value="Hint_2"/>
    <property type="match status" value="1"/>
</dbReference>
<dbReference type="Gene3D" id="2.170.16.10">
    <property type="entry name" value="Hedgehog/Intein (Hint) domain"/>
    <property type="match status" value="1"/>
</dbReference>
<proteinExistence type="predicted"/>
<dbReference type="EMBL" id="QGNA01000004">
    <property type="protein sequence ID" value="PWS35311.1"/>
    <property type="molecule type" value="Genomic_DNA"/>
</dbReference>
<dbReference type="RefSeq" id="WP_109871678.1">
    <property type="nucleotide sequence ID" value="NZ_QGNA01000004.1"/>
</dbReference>
<feature type="domain" description="Hedgehog/Intein (Hint)" evidence="2">
    <location>
        <begin position="93"/>
        <end position="230"/>
    </location>
</feature>
<dbReference type="SUPFAM" id="SSF51294">
    <property type="entry name" value="Hedgehog/intein (Hint) domain"/>
    <property type="match status" value="1"/>
</dbReference>
<dbReference type="OrthoDB" id="7284755at2"/>
<evidence type="ECO:0000256" key="1">
    <source>
        <dbReference type="SAM" id="MobiDB-lite"/>
    </source>
</evidence>